<evidence type="ECO:0000256" key="1">
    <source>
        <dbReference type="SAM" id="MobiDB-lite"/>
    </source>
</evidence>
<dbReference type="EMBL" id="CAAALY010275645">
    <property type="protein sequence ID" value="VEL42649.1"/>
    <property type="molecule type" value="Genomic_DNA"/>
</dbReference>
<comment type="caution">
    <text evidence="2">The sequence shown here is derived from an EMBL/GenBank/DDBJ whole genome shotgun (WGS) entry which is preliminary data.</text>
</comment>
<sequence>MGVSNAGVSEVPPWNASRVKKQPAEVVPTELSPKTWPKLVVASLGDRADERGFGSRNISSSTGTGRPYLSWWLPRADGSNGNNNIGTVNYD</sequence>
<reference evidence="2" key="1">
    <citation type="submission" date="2018-11" db="EMBL/GenBank/DDBJ databases">
        <authorList>
            <consortium name="Pathogen Informatics"/>
        </authorList>
    </citation>
    <scope>NUCLEOTIDE SEQUENCE</scope>
</reference>
<organism evidence="2 3">
    <name type="scientific">Protopolystoma xenopodis</name>
    <dbReference type="NCBI Taxonomy" id="117903"/>
    <lineage>
        <taxon>Eukaryota</taxon>
        <taxon>Metazoa</taxon>
        <taxon>Spiralia</taxon>
        <taxon>Lophotrochozoa</taxon>
        <taxon>Platyhelminthes</taxon>
        <taxon>Monogenea</taxon>
        <taxon>Polyopisthocotylea</taxon>
        <taxon>Polystomatidea</taxon>
        <taxon>Polystomatidae</taxon>
        <taxon>Protopolystoma</taxon>
    </lineage>
</organism>
<dbReference type="AlphaFoldDB" id="A0A448XQY0"/>
<evidence type="ECO:0000313" key="2">
    <source>
        <dbReference type="EMBL" id="VEL42649.1"/>
    </source>
</evidence>
<feature type="region of interest" description="Disordered" evidence="1">
    <location>
        <begin position="1"/>
        <end position="31"/>
    </location>
</feature>
<gene>
    <name evidence="2" type="ORF">PXEA_LOCUS36089</name>
</gene>
<name>A0A448XQY0_9PLAT</name>
<proteinExistence type="predicted"/>
<dbReference type="Proteomes" id="UP000784294">
    <property type="component" value="Unassembled WGS sequence"/>
</dbReference>
<protein>
    <submittedName>
        <fullName evidence="2">Uncharacterized protein</fullName>
    </submittedName>
</protein>
<accession>A0A448XQY0</accession>
<keyword evidence="3" id="KW-1185">Reference proteome</keyword>
<evidence type="ECO:0000313" key="3">
    <source>
        <dbReference type="Proteomes" id="UP000784294"/>
    </source>
</evidence>